<proteinExistence type="predicted"/>
<accession>A0A9D4CYS0</accession>
<keyword evidence="2" id="KW-1185">Reference proteome</keyword>
<protein>
    <submittedName>
        <fullName evidence="1">Uncharacterized protein</fullName>
    </submittedName>
</protein>
<sequence length="87" mass="9720">MRFTYCFGPLSDVARNTRFQPFISICATNSGVVPWAGGGPATTLFKICTINRAIAIENTPYTFNPFPHKKQSENGFCNQHKTRTTCE</sequence>
<evidence type="ECO:0000313" key="2">
    <source>
        <dbReference type="Proteomes" id="UP000828390"/>
    </source>
</evidence>
<reference evidence="1" key="1">
    <citation type="journal article" date="2019" name="bioRxiv">
        <title>The Genome of the Zebra Mussel, Dreissena polymorpha: A Resource for Invasive Species Research.</title>
        <authorList>
            <person name="McCartney M.A."/>
            <person name="Auch B."/>
            <person name="Kono T."/>
            <person name="Mallez S."/>
            <person name="Zhang Y."/>
            <person name="Obille A."/>
            <person name="Becker A."/>
            <person name="Abrahante J.E."/>
            <person name="Garbe J."/>
            <person name="Badalamenti J.P."/>
            <person name="Herman A."/>
            <person name="Mangelson H."/>
            <person name="Liachko I."/>
            <person name="Sullivan S."/>
            <person name="Sone E.D."/>
            <person name="Koren S."/>
            <person name="Silverstein K.A.T."/>
            <person name="Beckman K.B."/>
            <person name="Gohl D.M."/>
        </authorList>
    </citation>
    <scope>NUCLEOTIDE SEQUENCE</scope>
    <source>
        <strain evidence="1">Duluth1</strain>
        <tissue evidence="1">Whole animal</tissue>
    </source>
</reference>
<dbReference type="EMBL" id="JAIWYP010000011">
    <property type="protein sequence ID" value="KAH3735707.1"/>
    <property type="molecule type" value="Genomic_DNA"/>
</dbReference>
<organism evidence="1 2">
    <name type="scientific">Dreissena polymorpha</name>
    <name type="common">Zebra mussel</name>
    <name type="synonym">Mytilus polymorpha</name>
    <dbReference type="NCBI Taxonomy" id="45954"/>
    <lineage>
        <taxon>Eukaryota</taxon>
        <taxon>Metazoa</taxon>
        <taxon>Spiralia</taxon>
        <taxon>Lophotrochozoa</taxon>
        <taxon>Mollusca</taxon>
        <taxon>Bivalvia</taxon>
        <taxon>Autobranchia</taxon>
        <taxon>Heteroconchia</taxon>
        <taxon>Euheterodonta</taxon>
        <taxon>Imparidentia</taxon>
        <taxon>Neoheterodontei</taxon>
        <taxon>Myida</taxon>
        <taxon>Dreissenoidea</taxon>
        <taxon>Dreissenidae</taxon>
        <taxon>Dreissena</taxon>
    </lineage>
</organism>
<dbReference type="Proteomes" id="UP000828390">
    <property type="component" value="Unassembled WGS sequence"/>
</dbReference>
<evidence type="ECO:0000313" key="1">
    <source>
        <dbReference type="EMBL" id="KAH3735707.1"/>
    </source>
</evidence>
<name>A0A9D4CYS0_DREPO</name>
<gene>
    <name evidence="1" type="ORF">DPMN_042242</name>
</gene>
<dbReference type="AlphaFoldDB" id="A0A9D4CYS0"/>
<comment type="caution">
    <text evidence="1">The sequence shown here is derived from an EMBL/GenBank/DDBJ whole genome shotgun (WGS) entry which is preliminary data.</text>
</comment>
<reference evidence="1" key="2">
    <citation type="submission" date="2020-11" db="EMBL/GenBank/DDBJ databases">
        <authorList>
            <person name="McCartney M.A."/>
            <person name="Auch B."/>
            <person name="Kono T."/>
            <person name="Mallez S."/>
            <person name="Becker A."/>
            <person name="Gohl D.M."/>
            <person name="Silverstein K.A.T."/>
            <person name="Koren S."/>
            <person name="Bechman K.B."/>
            <person name="Herman A."/>
            <person name="Abrahante J.E."/>
            <person name="Garbe J."/>
        </authorList>
    </citation>
    <scope>NUCLEOTIDE SEQUENCE</scope>
    <source>
        <strain evidence="1">Duluth1</strain>
        <tissue evidence="1">Whole animal</tissue>
    </source>
</reference>